<evidence type="ECO:0000313" key="11">
    <source>
        <dbReference type="Proteomes" id="UP001642487"/>
    </source>
</evidence>
<comment type="subunit">
    <text evidence="7">Heterotrimeric transcription factor composed of three components, NF-YA, NF-YB and NF-YC. NF-YB and NF-YC must interact and dimerize for NF-YA association and DNA binding.</text>
</comment>
<comment type="function">
    <text evidence="8">Component of the sequence-specific heterotrimeric transcription factor (NF-Y) which specifically recognizes a 5'-CCAAT-3' box motif found in the promoters of its target genes.</text>
</comment>
<dbReference type="PRINTS" id="PR00616">
    <property type="entry name" value="CCAATSUBUNTB"/>
</dbReference>
<organism evidence="10 11">
    <name type="scientific">Citrullus colocynthis</name>
    <name type="common">colocynth</name>
    <dbReference type="NCBI Taxonomy" id="252529"/>
    <lineage>
        <taxon>Eukaryota</taxon>
        <taxon>Viridiplantae</taxon>
        <taxon>Streptophyta</taxon>
        <taxon>Embryophyta</taxon>
        <taxon>Tracheophyta</taxon>
        <taxon>Spermatophyta</taxon>
        <taxon>Magnoliopsida</taxon>
        <taxon>eudicotyledons</taxon>
        <taxon>Gunneridae</taxon>
        <taxon>Pentapetalae</taxon>
        <taxon>rosids</taxon>
        <taxon>fabids</taxon>
        <taxon>Cucurbitales</taxon>
        <taxon>Cucurbitaceae</taxon>
        <taxon>Benincaseae</taxon>
        <taxon>Citrullus</taxon>
    </lineage>
</organism>
<evidence type="ECO:0000256" key="7">
    <source>
        <dbReference type="ARBA" id="ARBA00025911"/>
    </source>
</evidence>
<gene>
    <name evidence="10" type="ORF">CITCOLO1_LOCUS19085</name>
</gene>
<evidence type="ECO:0000256" key="8">
    <source>
        <dbReference type="RuleBase" id="RU367155"/>
    </source>
</evidence>
<dbReference type="InterPro" id="IPR018362">
    <property type="entry name" value="CCAAT-binding_factor_CS"/>
</dbReference>
<keyword evidence="3 8" id="KW-0238">DNA-binding</keyword>
<keyword evidence="5 8" id="KW-0804">Transcription</keyword>
<evidence type="ECO:0000256" key="9">
    <source>
        <dbReference type="SAM" id="MobiDB-lite"/>
    </source>
</evidence>
<evidence type="ECO:0000256" key="6">
    <source>
        <dbReference type="ARBA" id="ARBA00023242"/>
    </source>
</evidence>
<accession>A0ABP0Z1U5</accession>
<dbReference type="Proteomes" id="UP001642487">
    <property type="component" value="Chromosome 7"/>
</dbReference>
<reference evidence="10 11" key="1">
    <citation type="submission" date="2024-03" db="EMBL/GenBank/DDBJ databases">
        <authorList>
            <person name="Gkanogiannis A."/>
            <person name="Becerra Lopez-Lavalle L."/>
        </authorList>
    </citation>
    <scope>NUCLEOTIDE SEQUENCE [LARGE SCALE GENOMIC DNA]</scope>
</reference>
<dbReference type="SMART" id="SM00521">
    <property type="entry name" value="CBF"/>
    <property type="match status" value="1"/>
</dbReference>
<comment type="similarity">
    <text evidence="8">Belongs to the NFYA/HAP2 subunit family.</text>
</comment>
<dbReference type="PROSITE" id="PS51152">
    <property type="entry name" value="NFYA_HAP2_2"/>
    <property type="match status" value="1"/>
</dbReference>
<evidence type="ECO:0000313" key="10">
    <source>
        <dbReference type="EMBL" id="CAK9326729.1"/>
    </source>
</evidence>
<evidence type="ECO:0000256" key="5">
    <source>
        <dbReference type="ARBA" id="ARBA00023163"/>
    </source>
</evidence>
<proteinExistence type="inferred from homology"/>
<feature type="compositionally biased region" description="Polar residues" evidence="9">
    <location>
        <begin position="381"/>
        <end position="409"/>
    </location>
</feature>
<protein>
    <recommendedName>
        <fullName evidence="8">Nuclear transcription factor Y subunit</fullName>
    </recommendedName>
</protein>
<keyword evidence="6 8" id="KW-0539">Nucleus</keyword>
<evidence type="ECO:0000256" key="4">
    <source>
        <dbReference type="ARBA" id="ARBA00023159"/>
    </source>
</evidence>
<keyword evidence="4" id="KW-0010">Activator</keyword>
<dbReference type="InterPro" id="IPR001289">
    <property type="entry name" value="NFYA"/>
</dbReference>
<evidence type="ECO:0000256" key="1">
    <source>
        <dbReference type="ARBA" id="ARBA00004123"/>
    </source>
</evidence>
<dbReference type="EMBL" id="OZ021741">
    <property type="protein sequence ID" value="CAK9326729.1"/>
    <property type="molecule type" value="Genomic_DNA"/>
</dbReference>
<dbReference type="Gene3D" id="6.10.250.2430">
    <property type="match status" value="1"/>
</dbReference>
<evidence type="ECO:0000256" key="2">
    <source>
        <dbReference type="ARBA" id="ARBA00023015"/>
    </source>
</evidence>
<name>A0ABP0Z1U5_9ROSI</name>
<comment type="subcellular location">
    <subcellularLocation>
        <location evidence="1 8">Nucleus</location>
    </subcellularLocation>
</comment>
<evidence type="ECO:0000256" key="3">
    <source>
        <dbReference type="ARBA" id="ARBA00023125"/>
    </source>
</evidence>
<dbReference type="Pfam" id="PF02045">
    <property type="entry name" value="CBFB_NFYA"/>
    <property type="match status" value="1"/>
</dbReference>
<feature type="region of interest" description="Disordered" evidence="9">
    <location>
        <begin position="376"/>
        <end position="414"/>
    </location>
</feature>
<dbReference type="PROSITE" id="PS00686">
    <property type="entry name" value="NFYA_HAP2_1"/>
    <property type="match status" value="1"/>
</dbReference>
<dbReference type="PANTHER" id="PTHR12632">
    <property type="entry name" value="TRANSCRIPTION FACTOR NF-Y ALPHA-RELATED"/>
    <property type="match status" value="1"/>
</dbReference>
<sequence>MEIQKESLGLLYRDERDSSGISEIKRIPHGQSSHRVSYNLVLNFNSSRKRAEDSHSPSGFSQQRRHAGELPNTILLCCLTSWQSAFKVFLYAITTVYFHRLSLYVDTILDIGASDDADVKDVDLLVNMMAIPLENFSQKHLDQDPVHSVFPFSVDCTTWRNSNEKKMTMALSDNISLKLETPPKPHHKQLEVGLQLPDQESSTAHSIGQSLHKVCAMEVQNAQEQCISSESGQDENCGESVENQMKPAILFSNPEFMFNSLQVDGSHSMTRVSYPYIDPYYGGLLCGGYSQQGFNSQAQVNPNAVGTAPARVPISHGLAEDGPIYVNAKQYHGILRRRQSRAKLEAQNKVIRNRKPYLHESRHLHALNRVRGSGGRFLSVKKNQPSDRTNPLTTLCQQKSTPDSNTYSPETGDHGTMTATCSEITSISNGSVMFGWSDSQFSAASSNAGGRMEQYRGRYVHGRNGT</sequence>
<keyword evidence="2 8" id="KW-0805">Transcription regulation</keyword>
<keyword evidence="11" id="KW-1185">Reference proteome</keyword>